<dbReference type="AlphaFoldDB" id="A0A1Z4LS62"/>
<evidence type="ECO:0000313" key="1">
    <source>
        <dbReference type="EMBL" id="BAY84014.1"/>
    </source>
</evidence>
<gene>
    <name evidence="1" type="ORF">NIES267_35080</name>
</gene>
<sequence length="307" mass="34530">MSISVASNVSLPSLEIPLFTKQEFDNRFNFYLLDKTVEDCCRSSIENPKAFYLFVQRYAHFNGVASSLVTRLASSIGLSRDIFRESNCEIHDEADRGLEVAAKVLEASIEEFSDDHHQGFSHRTLAQATMKAVGNYAGLSLQERNELSKIPDWFSQVLAEHGEVYQGKIGNLEALIKAMGFHAASEILADHEYTIIDKLVRGEKLDPNFGQYLKDINGKVDLDGKKASAWYWIGVHSSYNKKSVEEGHYLAALEALDLAVKYCGHSEAEAYKWAFSGFENFVKVQQTFFKELQKECLGTLDSLTVRS</sequence>
<dbReference type="EMBL" id="AP018227">
    <property type="protein sequence ID" value="BAY84014.1"/>
    <property type="molecule type" value="Genomic_DNA"/>
</dbReference>
<accession>A0A1Z4LS62</accession>
<protein>
    <submittedName>
        <fullName evidence="1">Uncharacterized protein</fullName>
    </submittedName>
</protein>
<dbReference type="OrthoDB" id="495330at2"/>
<name>A0A1Z4LS62_9CYAN</name>
<evidence type="ECO:0000313" key="2">
    <source>
        <dbReference type="Proteomes" id="UP000218418"/>
    </source>
</evidence>
<proteinExistence type="predicted"/>
<reference evidence="1 2" key="1">
    <citation type="submission" date="2017-06" db="EMBL/GenBank/DDBJ databases">
        <title>Genome sequencing of cyanobaciteial culture collection at National Institute for Environmental Studies (NIES).</title>
        <authorList>
            <person name="Hirose Y."/>
            <person name="Shimura Y."/>
            <person name="Fujisawa T."/>
            <person name="Nakamura Y."/>
            <person name="Kawachi M."/>
        </authorList>
    </citation>
    <scope>NUCLEOTIDE SEQUENCE [LARGE SCALE GENOMIC DNA]</scope>
    <source>
        <strain evidence="1 2">NIES-267</strain>
    </source>
</reference>
<keyword evidence="2" id="KW-1185">Reference proteome</keyword>
<dbReference type="Proteomes" id="UP000218418">
    <property type="component" value="Chromosome"/>
</dbReference>
<organism evidence="1 2">
    <name type="scientific">Calothrix parasitica NIES-267</name>
    <dbReference type="NCBI Taxonomy" id="1973488"/>
    <lineage>
        <taxon>Bacteria</taxon>
        <taxon>Bacillati</taxon>
        <taxon>Cyanobacteriota</taxon>
        <taxon>Cyanophyceae</taxon>
        <taxon>Nostocales</taxon>
        <taxon>Calotrichaceae</taxon>
        <taxon>Calothrix</taxon>
    </lineage>
</organism>